<comment type="caution">
    <text evidence="4">The sequence shown here is derived from an EMBL/GenBank/DDBJ whole genome shotgun (WGS) entry which is preliminary data.</text>
</comment>
<dbReference type="InterPro" id="IPR029056">
    <property type="entry name" value="Ribokinase-like"/>
</dbReference>
<evidence type="ECO:0000313" key="5">
    <source>
        <dbReference type="Proteomes" id="UP000603234"/>
    </source>
</evidence>
<evidence type="ECO:0000256" key="1">
    <source>
        <dbReference type="ARBA" id="ARBA00022679"/>
    </source>
</evidence>
<dbReference type="PROSITE" id="PS00584">
    <property type="entry name" value="PFKB_KINASES_2"/>
    <property type="match status" value="1"/>
</dbReference>
<dbReference type="PANTHER" id="PTHR10584">
    <property type="entry name" value="SUGAR KINASE"/>
    <property type="match status" value="1"/>
</dbReference>
<keyword evidence="5" id="KW-1185">Reference proteome</keyword>
<dbReference type="PANTHER" id="PTHR10584:SF166">
    <property type="entry name" value="RIBOKINASE"/>
    <property type="match status" value="1"/>
</dbReference>
<dbReference type="EMBL" id="WJBC01000037">
    <property type="protein sequence ID" value="MBC3805590.1"/>
    <property type="molecule type" value="Genomic_DNA"/>
</dbReference>
<protein>
    <recommendedName>
        <fullName evidence="3">Carbohydrate kinase PfkB domain-containing protein</fullName>
    </recommendedName>
</protein>
<gene>
    <name evidence="4" type="ORF">GH808_14360</name>
</gene>
<proteinExistence type="predicted"/>
<organism evidence="4 5">
    <name type="scientific">Acetobacterium fimetarium</name>
    <dbReference type="NCBI Taxonomy" id="52691"/>
    <lineage>
        <taxon>Bacteria</taxon>
        <taxon>Bacillati</taxon>
        <taxon>Bacillota</taxon>
        <taxon>Clostridia</taxon>
        <taxon>Eubacteriales</taxon>
        <taxon>Eubacteriaceae</taxon>
        <taxon>Acetobacterium</taxon>
    </lineage>
</organism>
<feature type="domain" description="Carbohydrate kinase PfkB" evidence="3">
    <location>
        <begin position="4"/>
        <end position="218"/>
    </location>
</feature>
<dbReference type="Proteomes" id="UP000603234">
    <property type="component" value="Unassembled WGS sequence"/>
</dbReference>
<sequence length="242" mass="27338">MGNQSSGRCICFNHDGTRSFLFYPGCNSSMAEYLESRYQDILSYLANARILHITAFNDERTPVVLERIVRDVKKINPALIISFDPGQPWIMTLTPAVVGILKLADFLFVNRMEYDLLKGGAFDPPSPENAAGIFARYGLEKLTVVVKEVAEIIIYHRDKQQLIEQRFNNQVVSDEQIIDSTGAGDMFAAGFLTSLVLNGANLISAVDLGMRFMRAKLTTEPEMLFAELRRTFLEFRKNQIKK</sequence>
<evidence type="ECO:0000259" key="3">
    <source>
        <dbReference type="Pfam" id="PF00294"/>
    </source>
</evidence>
<dbReference type="Gene3D" id="3.40.1190.20">
    <property type="match status" value="1"/>
</dbReference>
<accession>A0ABR6WYF6</accession>
<keyword evidence="1" id="KW-0808">Transferase</keyword>
<dbReference type="InterPro" id="IPR002173">
    <property type="entry name" value="Carboh/pur_kinase_PfkB_CS"/>
</dbReference>
<evidence type="ECO:0000313" key="4">
    <source>
        <dbReference type="EMBL" id="MBC3805590.1"/>
    </source>
</evidence>
<dbReference type="Pfam" id="PF00294">
    <property type="entry name" value="PfkB"/>
    <property type="match status" value="1"/>
</dbReference>
<keyword evidence="2" id="KW-0418">Kinase</keyword>
<reference evidence="4 5" key="1">
    <citation type="journal article" date="2020" name="mSystems">
        <title>Defining Genomic and Predicted Metabolic Features of the Acetobacterium Genus.</title>
        <authorList>
            <person name="Ross D.E."/>
            <person name="Marshall C.W."/>
            <person name="Gulliver D."/>
            <person name="May H.D."/>
            <person name="Norman R.S."/>
        </authorList>
    </citation>
    <scope>NUCLEOTIDE SEQUENCE [LARGE SCALE GENOMIC DNA]</scope>
    <source>
        <strain evidence="4 5">DSM 8238</strain>
    </source>
</reference>
<evidence type="ECO:0000256" key="2">
    <source>
        <dbReference type="ARBA" id="ARBA00022777"/>
    </source>
</evidence>
<dbReference type="RefSeq" id="WP_186843477.1">
    <property type="nucleotide sequence ID" value="NZ_WJBC01000037.1"/>
</dbReference>
<dbReference type="InterPro" id="IPR011611">
    <property type="entry name" value="PfkB_dom"/>
</dbReference>
<name>A0ABR6WYF6_9FIRM</name>
<dbReference type="SUPFAM" id="SSF53613">
    <property type="entry name" value="Ribokinase-like"/>
    <property type="match status" value="1"/>
</dbReference>